<name>A0A0A8K5R4_9HYPH</name>
<reference evidence="1 2" key="1">
    <citation type="submission" date="2014-09" db="EMBL/GenBank/DDBJ databases">
        <title>Genome sequencing of Methyloceanibacter caenitepidi Gela4.</title>
        <authorList>
            <person name="Takeuchi M."/>
            <person name="Susumu S."/>
            <person name="Kamagata Y."/>
            <person name="Oshima K."/>
            <person name="Hattori M."/>
            <person name="Iwasaki W."/>
        </authorList>
    </citation>
    <scope>NUCLEOTIDE SEQUENCE [LARGE SCALE GENOMIC DNA]</scope>
    <source>
        <strain evidence="1 2">Gela4</strain>
    </source>
</reference>
<keyword evidence="2" id="KW-1185">Reference proteome</keyword>
<gene>
    <name evidence="1" type="ORF">GL4_2416</name>
</gene>
<dbReference type="HOGENOM" id="CLU_2538660_0_0_5"/>
<proteinExistence type="predicted"/>
<accession>A0A0A8K5R4</accession>
<evidence type="ECO:0000313" key="2">
    <source>
        <dbReference type="Proteomes" id="UP000031643"/>
    </source>
</evidence>
<dbReference type="KEGG" id="mcg:GL4_2416"/>
<dbReference type="STRING" id="1384459.GL4_2416"/>
<dbReference type="AlphaFoldDB" id="A0A0A8K5R4"/>
<sequence length="83" mass="8334">MGAPGKLDASQVCAAQGPVDNADERMLGTTSIQSISATMTAHAIFLQGGGCPRPSADLAVWPQALRGTLGPTGINGPTIRGMA</sequence>
<evidence type="ECO:0000313" key="1">
    <source>
        <dbReference type="EMBL" id="BAQ17852.1"/>
    </source>
</evidence>
<organism evidence="1 2">
    <name type="scientific">Methyloceanibacter caenitepidi</name>
    <dbReference type="NCBI Taxonomy" id="1384459"/>
    <lineage>
        <taxon>Bacteria</taxon>
        <taxon>Pseudomonadati</taxon>
        <taxon>Pseudomonadota</taxon>
        <taxon>Alphaproteobacteria</taxon>
        <taxon>Hyphomicrobiales</taxon>
        <taxon>Hyphomicrobiaceae</taxon>
        <taxon>Methyloceanibacter</taxon>
    </lineage>
</organism>
<dbReference type="Proteomes" id="UP000031643">
    <property type="component" value="Chromosome"/>
</dbReference>
<dbReference type="EMBL" id="AP014648">
    <property type="protein sequence ID" value="BAQ17852.1"/>
    <property type="molecule type" value="Genomic_DNA"/>
</dbReference>
<protein>
    <submittedName>
        <fullName evidence="1">Uncharacterized protein</fullName>
    </submittedName>
</protein>